<dbReference type="SUPFAM" id="SSF51905">
    <property type="entry name" value="FAD/NAD(P)-binding domain"/>
    <property type="match status" value="1"/>
</dbReference>
<proteinExistence type="inferred from homology"/>
<feature type="domain" description="FAD dependent oxidoreductase" evidence="3">
    <location>
        <begin position="2"/>
        <end position="401"/>
    </location>
</feature>
<dbReference type="GO" id="GO:0055130">
    <property type="term" value="P:D-alanine catabolic process"/>
    <property type="evidence" value="ECO:0007669"/>
    <property type="project" value="TreeGrafter"/>
</dbReference>
<dbReference type="Pfam" id="PF01266">
    <property type="entry name" value="DAO"/>
    <property type="match status" value="1"/>
</dbReference>
<keyword evidence="5" id="KW-1185">Reference proteome</keyword>
<organism evidence="4 5">
    <name type="scientific">Parapusillimonas granuli</name>
    <dbReference type="NCBI Taxonomy" id="380911"/>
    <lineage>
        <taxon>Bacteria</taxon>
        <taxon>Pseudomonadati</taxon>
        <taxon>Pseudomonadota</taxon>
        <taxon>Betaproteobacteria</taxon>
        <taxon>Burkholderiales</taxon>
        <taxon>Alcaligenaceae</taxon>
        <taxon>Parapusillimonas</taxon>
    </lineage>
</organism>
<evidence type="ECO:0000256" key="1">
    <source>
        <dbReference type="ARBA" id="ARBA00009410"/>
    </source>
</evidence>
<dbReference type="AlphaFoldDB" id="A0A853G1I5"/>
<dbReference type="GO" id="GO:0008718">
    <property type="term" value="F:D-amino-acid dehydrogenase activity"/>
    <property type="evidence" value="ECO:0007669"/>
    <property type="project" value="TreeGrafter"/>
</dbReference>
<dbReference type="Proteomes" id="UP000559809">
    <property type="component" value="Unassembled WGS sequence"/>
</dbReference>
<accession>A0A853G1I5</accession>
<evidence type="ECO:0000256" key="2">
    <source>
        <dbReference type="ARBA" id="ARBA00023002"/>
    </source>
</evidence>
<protein>
    <submittedName>
        <fullName evidence="4">D-amino acid dehydrogenase</fullName>
    </submittedName>
</protein>
<dbReference type="PANTHER" id="PTHR13847">
    <property type="entry name" value="SARCOSINE DEHYDROGENASE-RELATED"/>
    <property type="match status" value="1"/>
</dbReference>
<dbReference type="GO" id="GO:0005737">
    <property type="term" value="C:cytoplasm"/>
    <property type="evidence" value="ECO:0007669"/>
    <property type="project" value="TreeGrafter"/>
</dbReference>
<dbReference type="InterPro" id="IPR006076">
    <property type="entry name" value="FAD-dep_OxRdtase"/>
</dbReference>
<name>A0A853G1I5_9BURK</name>
<gene>
    <name evidence="4" type="ORF">H0A72_15550</name>
</gene>
<dbReference type="RefSeq" id="WP_180156965.1">
    <property type="nucleotide sequence ID" value="NZ_JACCEM010000008.1"/>
</dbReference>
<evidence type="ECO:0000313" key="4">
    <source>
        <dbReference type="EMBL" id="NYT50733.1"/>
    </source>
</evidence>
<dbReference type="EMBL" id="JACCEM010000008">
    <property type="protein sequence ID" value="NYT50733.1"/>
    <property type="molecule type" value="Genomic_DNA"/>
</dbReference>
<evidence type="ECO:0000259" key="3">
    <source>
        <dbReference type="Pfam" id="PF01266"/>
    </source>
</evidence>
<sequence length="418" mass="45110">MHVCIVGAGVIGTATAWQLARQGMKVTLLESGDGPGLGASYANGGQLSYSYVAPLAEPGVLPNLPKWLLDRRSPLRFRPRMDPQQWRWCLSFLRHCGGATARQTTAAMLTLSYLSRDTLHQWLDDTPLEFHHRSNGKLIAYRSPELLDKARKLVEYQAAHGARQKVLDRRESVDLEPALAGLGQALAGCVYTPGEEVGDCHLFTKALYAALERHPQARLRKHAMVAGLRRRKNRIVAAELADGEAIEADHFVLANGLGARKLLRRQGGDAMLYGLKGYSLSVPRGPDLGAAVPDISVTDYERRIVYAPIGPVLRIAAMVDIGADPGALSPRRIGQLKSQVQETFPALPVDAAAVWSGERPATPDGKPVIGRSKAAGNLWLNIGHGALGFTLACGSAALLAAQLQGGRMPIDPQPFAER</sequence>
<keyword evidence="2" id="KW-0560">Oxidoreductase</keyword>
<comment type="caution">
    <text evidence="4">The sequence shown here is derived from an EMBL/GenBank/DDBJ whole genome shotgun (WGS) entry which is preliminary data.</text>
</comment>
<dbReference type="Gene3D" id="3.50.50.60">
    <property type="entry name" value="FAD/NAD(P)-binding domain"/>
    <property type="match status" value="2"/>
</dbReference>
<dbReference type="SUPFAM" id="SSF54373">
    <property type="entry name" value="FAD-linked reductases, C-terminal domain"/>
    <property type="match status" value="1"/>
</dbReference>
<reference evidence="4 5" key="1">
    <citation type="submission" date="2020-07" db="EMBL/GenBank/DDBJ databases">
        <title>Taxonomic revisions and descriptions of new bacterial species based on genomic comparisons in the high-G+C-content subgroup of the family Alcaligenaceae.</title>
        <authorList>
            <person name="Szabo A."/>
            <person name="Felfoldi T."/>
        </authorList>
    </citation>
    <scope>NUCLEOTIDE SEQUENCE [LARGE SCALE GENOMIC DNA]</scope>
    <source>
        <strain evidence="4 5">LMG 24012</strain>
    </source>
</reference>
<dbReference type="InterPro" id="IPR036188">
    <property type="entry name" value="FAD/NAD-bd_sf"/>
</dbReference>
<evidence type="ECO:0000313" key="5">
    <source>
        <dbReference type="Proteomes" id="UP000559809"/>
    </source>
</evidence>
<dbReference type="Gene3D" id="3.30.9.10">
    <property type="entry name" value="D-Amino Acid Oxidase, subunit A, domain 2"/>
    <property type="match status" value="1"/>
</dbReference>
<dbReference type="PANTHER" id="PTHR13847:SF280">
    <property type="entry name" value="D-AMINO ACID DEHYDROGENASE"/>
    <property type="match status" value="1"/>
</dbReference>
<dbReference type="NCBIfam" id="NF001933">
    <property type="entry name" value="PRK00711.1"/>
    <property type="match status" value="1"/>
</dbReference>
<dbReference type="GO" id="GO:0005886">
    <property type="term" value="C:plasma membrane"/>
    <property type="evidence" value="ECO:0007669"/>
    <property type="project" value="TreeGrafter"/>
</dbReference>
<comment type="similarity">
    <text evidence="1">Belongs to the DadA oxidoreductase family.</text>
</comment>